<feature type="transmembrane region" description="Helical" evidence="10">
    <location>
        <begin position="59"/>
        <end position="82"/>
    </location>
</feature>
<sequence length="161" mass="17228">MPDPFRRFVDPDVDLHVPRQRREMREAPWRILGVIAGGGALGALARHGLAEAWSPEPGAVAWVIVLVNVSGCALIGVLMELLPRLWPSSRLIRPFWGVGVLGGYTTFSTSVLDVVTTVRAGVPHLALGYLGATLVGALVAVWVSATLTGRALDSARKRCRG</sequence>
<feature type="binding site" evidence="10">
    <location>
        <position position="105"/>
    </location>
    <ligand>
        <name>Na(+)</name>
        <dbReference type="ChEBI" id="CHEBI:29101"/>
        <note>structural</note>
    </ligand>
</feature>
<keyword evidence="5 10" id="KW-0472">Membrane</keyword>
<protein>
    <recommendedName>
        <fullName evidence="10">Fluoride-specific ion channel FluC</fullName>
    </recommendedName>
</protein>
<gene>
    <name evidence="10" type="primary">fluC</name>
    <name evidence="10" type="synonym">crcB</name>
    <name evidence="11" type="ORF">Nans01_26290</name>
</gene>
<evidence type="ECO:0000256" key="4">
    <source>
        <dbReference type="ARBA" id="ARBA00022989"/>
    </source>
</evidence>
<evidence type="ECO:0000256" key="9">
    <source>
        <dbReference type="ARBA" id="ARBA00049940"/>
    </source>
</evidence>
<dbReference type="InterPro" id="IPR003691">
    <property type="entry name" value="FluC"/>
</dbReference>
<comment type="subcellular location">
    <subcellularLocation>
        <location evidence="1 10">Cell membrane</location>
        <topology evidence="1 10">Multi-pass membrane protein</topology>
    </subcellularLocation>
</comment>
<dbReference type="HAMAP" id="MF_00454">
    <property type="entry name" value="FluC"/>
    <property type="match status" value="1"/>
</dbReference>
<feature type="transmembrane region" description="Helical" evidence="10">
    <location>
        <begin position="94"/>
        <end position="115"/>
    </location>
</feature>
<dbReference type="GO" id="GO:0062054">
    <property type="term" value="F:fluoride channel activity"/>
    <property type="evidence" value="ECO:0007669"/>
    <property type="project" value="UniProtKB-UniRule"/>
</dbReference>
<evidence type="ECO:0000256" key="3">
    <source>
        <dbReference type="ARBA" id="ARBA00022692"/>
    </source>
</evidence>
<evidence type="ECO:0000256" key="6">
    <source>
        <dbReference type="ARBA" id="ARBA00023303"/>
    </source>
</evidence>
<comment type="similarity">
    <text evidence="7 10">Belongs to the fluoride channel Fluc/FEX (TC 1.A.43) family.</text>
</comment>
<evidence type="ECO:0000256" key="7">
    <source>
        <dbReference type="ARBA" id="ARBA00035120"/>
    </source>
</evidence>
<feature type="transmembrane region" description="Helical" evidence="10">
    <location>
        <begin position="127"/>
        <end position="148"/>
    </location>
</feature>
<evidence type="ECO:0000256" key="5">
    <source>
        <dbReference type="ARBA" id="ARBA00023136"/>
    </source>
</evidence>
<feature type="binding site" evidence="10">
    <location>
        <position position="102"/>
    </location>
    <ligand>
        <name>Na(+)</name>
        <dbReference type="ChEBI" id="CHEBI:29101"/>
        <note>structural</note>
    </ligand>
</feature>
<keyword evidence="10" id="KW-0813">Transport</keyword>
<organism evidence="11 12">
    <name type="scientific">Nocardiopsis ansamitocini</name>
    <dbReference type="NCBI Taxonomy" id="1670832"/>
    <lineage>
        <taxon>Bacteria</taxon>
        <taxon>Bacillati</taxon>
        <taxon>Actinomycetota</taxon>
        <taxon>Actinomycetes</taxon>
        <taxon>Streptosporangiales</taxon>
        <taxon>Nocardiopsidaceae</taxon>
        <taxon>Nocardiopsis</taxon>
    </lineage>
</organism>
<dbReference type="AlphaFoldDB" id="A0A9W6P779"/>
<comment type="catalytic activity">
    <reaction evidence="8">
        <text>fluoride(in) = fluoride(out)</text>
        <dbReference type="Rhea" id="RHEA:76159"/>
        <dbReference type="ChEBI" id="CHEBI:17051"/>
    </reaction>
    <physiologicalReaction direction="left-to-right" evidence="8">
        <dbReference type="Rhea" id="RHEA:76160"/>
    </physiologicalReaction>
</comment>
<keyword evidence="6 10" id="KW-0407">Ion channel</keyword>
<keyword evidence="12" id="KW-1185">Reference proteome</keyword>
<evidence type="ECO:0000313" key="12">
    <source>
        <dbReference type="Proteomes" id="UP001165092"/>
    </source>
</evidence>
<accession>A0A9W6P779</accession>
<dbReference type="Pfam" id="PF02537">
    <property type="entry name" value="CRCB"/>
    <property type="match status" value="1"/>
</dbReference>
<keyword evidence="3 10" id="KW-0812">Transmembrane</keyword>
<dbReference type="EMBL" id="BSQG01000004">
    <property type="protein sequence ID" value="GLU48278.1"/>
    <property type="molecule type" value="Genomic_DNA"/>
</dbReference>
<proteinExistence type="inferred from homology"/>
<evidence type="ECO:0000256" key="8">
    <source>
        <dbReference type="ARBA" id="ARBA00035585"/>
    </source>
</evidence>
<keyword evidence="4 10" id="KW-1133">Transmembrane helix</keyword>
<reference evidence="11" key="1">
    <citation type="submission" date="2023-02" db="EMBL/GenBank/DDBJ databases">
        <title>Nocardiopsis ansamitocini NBRC 112285.</title>
        <authorList>
            <person name="Ichikawa N."/>
            <person name="Sato H."/>
            <person name="Tonouchi N."/>
        </authorList>
    </citation>
    <scope>NUCLEOTIDE SEQUENCE</scope>
    <source>
        <strain evidence="11">NBRC 112285</strain>
    </source>
</reference>
<keyword evidence="2 10" id="KW-1003">Cell membrane</keyword>
<dbReference type="GO" id="GO:0005886">
    <property type="term" value="C:plasma membrane"/>
    <property type="evidence" value="ECO:0007669"/>
    <property type="project" value="UniProtKB-SubCell"/>
</dbReference>
<evidence type="ECO:0000313" key="11">
    <source>
        <dbReference type="EMBL" id="GLU48278.1"/>
    </source>
</evidence>
<name>A0A9W6P779_9ACTN</name>
<keyword evidence="10" id="KW-0915">Sodium</keyword>
<dbReference type="Proteomes" id="UP001165092">
    <property type="component" value="Unassembled WGS sequence"/>
</dbReference>
<dbReference type="RefSeq" id="WP_285759768.1">
    <property type="nucleotide sequence ID" value="NZ_BSQG01000004.1"/>
</dbReference>
<feature type="transmembrane region" description="Helical" evidence="10">
    <location>
        <begin position="29"/>
        <end position="47"/>
    </location>
</feature>
<evidence type="ECO:0000256" key="2">
    <source>
        <dbReference type="ARBA" id="ARBA00022475"/>
    </source>
</evidence>
<dbReference type="GO" id="GO:0140114">
    <property type="term" value="P:cellular detoxification of fluoride"/>
    <property type="evidence" value="ECO:0007669"/>
    <property type="project" value="UniProtKB-UniRule"/>
</dbReference>
<keyword evidence="10" id="KW-0479">Metal-binding</keyword>
<comment type="caution">
    <text evidence="11">The sequence shown here is derived from an EMBL/GenBank/DDBJ whole genome shotgun (WGS) entry which is preliminary data.</text>
</comment>
<dbReference type="GO" id="GO:0046872">
    <property type="term" value="F:metal ion binding"/>
    <property type="evidence" value="ECO:0007669"/>
    <property type="project" value="UniProtKB-KW"/>
</dbReference>
<evidence type="ECO:0000256" key="10">
    <source>
        <dbReference type="HAMAP-Rule" id="MF_00454"/>
    </source>
</evidence>
<keyword evidence="10" id="KW-0406">Ion transport</keyword>
<comment type="function">
    <text evidence="9 10">Fluoride-specific ion channel. Important for reducing fluoride concentration in the cell, thus reducing its toxicity.</text>
</comment>
<evidence type="ECO:0000256" key="1">
    <source>
        <dbReference type="ARBA" id="ARBA00004651"/>
    </source>
</evidence>
<comment type="activity regulation">
    <text evidence="10">Na(+) is not transported, but it plays an essential structural role and its presence is essential for fluoride channel function.</text>
</comment>